<feature type="binding site" evidence="4">
    <location>
        <position position="207"/>
    </location>
    <ligand>
        <name>S-adenosyl-L-methionine</name>
        <dbReference type="ChEBI" id="CHEBI:59789"/>
    </ligand>
</feature>
<evidence type="ECO:0000256" key="1">
    <source>
        <dbReference type="ARBA" id="ARBA00022603"/>
    </source>
</evidence>
<dbReference type="NCBIfam" id="TIGR00479">
    <property type="entry name" value="rumA"/>
    <property type="match status" value="1"/>
</dbReference>
<dbReference type="EMBL" id="VUNM01000039">
    <property type="protein sequence ID" value="MST90139.1"/>
    <property type="molecule type" value="Genomic_DNA"/>
</dbReference>
<dbReference type="AlphaFoldDB" id="A0A844FXY5"/>
<feature type="active site" evidence="5">
    <location>
        <position position="332"/>
    </location>
</feature>
<keyword evidence="7" id="KW-1185">Reference proteome</keyword>
<dbReference type="InterPro" id="IPR029063">
    <property type="entry name" value="SAM-dependent_MTases_sf"/>
</dbReference>
<dbReference type="GO" id="GO:0070475">
    <property type="term" value="P:rRNA base methylation"/>
    <property type="evidence" value="ECO:0007669"/>
    <property type="project" value="TreeGrafter"/>
</dbReference>
<feature type="active site" description="Nucleophile" evidence="4">
    <location>
        <position position="332"/>
    </location>
</feature>
<dbReference type="Gene3D" id="3.40.50.150">
    <property type="entry name" value="Vaccinia Virus protein VP39"/>
    <property type="match status" value="1"/>
</dbReference>
<dbReference type="Proteomes" id="UP000442619">
    <property type="component" value="Unassembled WGS sequence"/>
</dbReference>
<dbReference type="Gene3D" id="2.40.50.1070">
    <property type="match status" value="1"/>
</dbReference>
<reference evidence="6 7" key="1">
    <citation type="submission" date="2019-08" db="EMBL/GenBank/DDBJ databases">
        <title>In-depth cultivation of the pig gut microbiome towards novel bacterial diversity and tailored functional studies.</title>
        <authorList>
            <person name="Wylensek D."/>
            <person name="Hitch T.C.A."/>
            <person name="Clavel T."/>
        </authorList>
    </citation>
    <scope>NUCLEOTIDE SEQUENCE [LARGE SCALE GENOMIC DNA]</scope>
    <source>
        <strain evidence="6 7">CA-Schmier-601-WT-3</strain>
    </source>
</reference>
<dbReference type="PANTHER" id="PTHR11061">
    <property type="entry name" value="RNA M5U METHYLTRANSFERASE"/>
    <property type="match status" value="1"/>
</dbReference>
<dbReference type="GO" id="GO:0070041">
    <property type="term" value="F:rRNA (uridine-C5-)-methyltransferase activity"/>
    <property type="evidence" value="ECO:0007669"/>
    <property type="project" value="TreeGrafter"/>
</dbReference>
<dbReference type="FunFam" id="2.40.50.1070:FF:000003">
    <property type="entry name" value="23S rRNA (Uracil-5-)-methyltransferase RumA"/>
    <property type="match status" value="1"/>
</dbReference>
<name>A0A844FXY5_9FIRM</name>
<dbReference type="PROSITE" id="PS51687">
    <property type="entry name" value="SAM_MT_RNA_M5U"/>
    <property type="match status" value="1"/>
</dbReference>
<comment type="similarity">
    <text evidence="4">Belongs to the class I-like SAM-binding methyltransferase superfamily. RNA M5U methyltransferase family.</text>
</comment>
<evidence type="ECO:0000256" key="2">
    <source>
        <dbReference type="ARBA" id="ARBA00022679"/>
    </source>
</evidence>
<feature type="binding site" evidence="4">
    <location>
        <position position="257"/>
    </location>
    <ligand>
        <name>S-adenosyl-L-methionine</name>
        <dbReference type="ChEBI" id="CHEBI:59789"/>
    </ligand>
</feature>
<evidence type="ECO:0000256" key="5">
    <source>
        <dbReference type="PROSITE-ProRule" id="PRU10015"/>
    </source>
</evidence>
<dbReference type="SUPFAM" id="SSF53335">
    <property type="entry name" value="S-adenosyl-L-methionine-dependent methyltransferases"/>
    <property type="match status" value="1"/>
</dbReference>
<evidence type="ECO:0000256" key="3">
    <source>
        <dbReference type="ARBA" id="ARBA00022691"/>
    </source>
</evidence>
<accession>A0A844FXY5</accession>
<sequence>MKCYIANKCGGCDYINQGYQASLEYKNKYIRDLFKEFKVKIHPIQQMNDPYGYRNKVIIAFNKDYSYGLYQEGTHKIIPYEHCLLHNEIEDNIIKKIAQLFKRYHVPIYDIKRHTGEIRHVVLRYAKKTEQYMITIVSTSERFKGSKNFAKELTKAFPQIKTIVLNTNKRDTVVVLGNREQVLFGKGFIVDELCGLSFKISSKSFYQINHDQCEALYAKGLSLMHLQKDDVVLDTYCGIGTIGMIAASQVERVIGVEKNKDAVLDANINKKANNLQNITFINADATEYMQEASYEKMYVDKIIMDPPRTGSTKEFIQAACSMQPSEILYISCGPETQVRDLKLFKKYGYTFKEVFPFDMFPFTKHVETVCLLSRKDK</sequence>
<dbReference type="RefSeq" id="WP_154518476.1">
    <property type="nucleotide sequence ID" value="NZ_VUNM01000039.1"/>
</dbReference>
<comment type="caution">
    <text evidence="6">The sequence shown here is derived from an EMBL/GenBank/DDBJ whole genome shotgun (WGS) entry which is preliminary data.</text>
</comment>
<dbReference type="PANTHER" id="PTHR11061:SF30">
    <property type="entry name" value="TRNA (URACIL(54)-C(5))-METHYLTRANSFERASE"/>
    <property type="match status" value="1"/>
</dbReference>
<protein>
    <submittedName>
        <fullName evidence="6">23S rRNA (Uracil(1939)-C(5))-methyltransferase RlmD</fullName>
        <ecNumber evidence="6">2.1.1.190</ecNumber>
    </submittedName>
</protein>
<dbReference type="PROSITE" id="PS01230">
    <property type="entry name" value="TRMA_1"/>
    <property type="match status" value="1"/>
</dbReference>
<dbReference type="CDD" id="cd02440">
    <property type="entry name" value="AdoMet_MTases"/>
    <property type="match status" value="1"/>
</dbReference>
<feature type="binding site" evidence="4">
    <location>
        <position position="236"/>
    </location>
    <ligand>
        <name>S-adenosyl-L-methionine</name>
        <dbReference type="ChEBI" id="CHEBI:59789"/>
    </ligand>
</feature>
<dbReference type="InterPro" id="IPR010280">
    <property type="entry name" value="U5_MeTrfase_fam"/>
</dbReference>
<organism evidence="6 7">
    <name type="scientific">Sharpea porci</name>
    <dbReference type="NCBI Taxonomy" id="2652286"/>
    <lineage>
        <taxon>Bacteria</taxon>
        <taxon>Bacillati</taxon>
        <taxon>Bacillota</taxon>
        <taxon>Erysipelotrichia</taxon>
        <taxon>Erysipelotrichales</taxon>
        <taxon>Coprobacillaceae</taxon>
        <taxon>Sharpea</taxon>
    </lineage>
</organism>
<evidence type="ECO:0000313" key="6">
    <source>
        <dbReference type="EMBL" id="MST90139.1"/>
    </source>
</evidence>
<dbReference type="EC" id="2.1.1.190" evidence="6"/>
<dbReference type="FunFam" id="3.40.50.150:FF:000009">
    <property type="entry name" value="23S rRNA (Uracil(1939)-C(5))-methyltransferase RlmD"/>
    <property type="match status" value="1"/>
</dbReference>
<evidence type="ECO:0000313" key="7">
    <source>
        <dbReference type="Proteomes" id="UP000442619"/>
    </source>
</evidence>
<dbReference type="InterPro" id="IPR030390">
    <property type="entry name" value="MeTrfase_TrmA_AS"/>
</dbReference>
<keyword evidence="1 4" id="KW-0489">Methyltransferase</keyword>
<proteinExistence type="inferred from homology"/>
<evidence type="ECO:0000256" key="4">
    <source>
        <dbReference type="PROSITE-ProRule" id="PRU01024"/>
    </source>
</evidence>
<feature type="binding site" evidence="4">
    <location>
        <position position="305"/>
    </location>
    <ligand>
        <name>S-adenosyl-L-methionine</name>
        <dbReference type="ChEBI" id="CHEBI:59789"/>
    </ligand>
</feature>
<keyword evidence="3 4" id="KW-0949">S-adenosyl-L-methionine</keyword>
<dbReference type="Pfam" id="PF05958">
    <property type="entry name" value="tRNA_U5-meth_tr"/>
    <property type="match status" value="1"/>
</dbReference>
<gene>
    <name evidence="6" type="primary">rlmD</name>
    <name evidence="6" type="ORF">FYJ79_11280</name>
</gene>
<keyword evidence="2 4" id="KW-0808">Transferase</keyword>